<sequence>MSCRRPTDRRPAARFLIVQTGSTLPAVRARHGDFPDWFRSGVGLHRRDVDVVRAHAGERVPDPRAYAAAIVTGSPAMVSERLAWSEATAAWLRDAIAHGLPILGVCYGHQLLAHALGGRVDYHASGREIGTVDIQRLAASDDDALLAAAPARFVAHASHQQSVLELPDGAVVLARSAHDPHHAVRYAPRVWGLQFHPEFSVEIMRGYLRGRPRAANGDCPAGCCPAREHAPAPAARRLLRRFRSIALANA</sequence>
<dbReference type="PROSITE" id="PS51273">
    <property type="entry name" value="GATASE_TYPE_1"/>
    <property type="match status" value="1"/>
</dbReference>
<dbReference type="InterPro" id="IPR044992">
    <property type="entry name" value="ChyE-like"/>
</dbReference>
<comment type="caution">
    <text evidence="2">The sequence shown here is derived from an EMBL/GenBank/DDBJ whole genome shotgun (WGS) entry which is preliminary data.</text>
</comment>
<reference evidence="2 3" key="1">
    <citation type="submission" date="2020-07" db="EMBL/GenBank/DDBJ databases">
        <title>Genomic Encyclopedia of Type Strains, Phase IV (KMG-V): Genome sequencing to study the core and pangenomes of soil and plant-associated prokaryotes.</title>
        <authorList>
            <person name="Whitman W."/>
        </authorList>
    </citation>
    <scope>NUCLEOTIDE SEQUENCE [LARGE SCALE GENOMIC DNA]</scope>
    <source>
        <strain evidence="2 3">RH2WT43</strain>
    </source>
</reference>
<dbReference type="AlphaFoldDB" id="A0A839F4T7"/>
<dbReference type="Gene3D" id="3.40.50.880">
    <property type="match status" value="1"/>
</dbReference>
<dbReference type="InterPro" id="IPR029062">
    <property type="entry name" value="Class_I_gatase-like"/>
</dbReference>
<dbReference type="InterPro" id="IPR017926">
    <property type="entry name" value="GATASE"/>
</dbReference>
<evidence type="ECO:0000259" key="1">
    <source>
        <dbReference type="Pfam" id="PF00117"/>
    </source>
</evidence>
<name>A0A839F4T7_9GAMM</name>
<gene>
    <name evidence="2" type="ORF">FHW12_001498</name>
</gene>
<dbReference type="PANTHER" id="PTHR42695:SF5">
    <property type="entry name" value="GLUTAMINE AMIDOTRANSFERASE YLR126C-RELATED"/>
    <property type="match status" value="1"/>
</dbReference>
<dbReference type="RefSeq" id="WP_182530367.1">
    <property type="nucleotide sequence ID" value="NZ_JACGXL010000002.1"/>
</dbReference>
<protein>
    <submittedName>
        <fullName evidence="2">GMP synthase (Glutamine-hydrolyzing)</fullName>
        <ecNumber evidence="2">6.3.5.2</ecNumber>
    </submittedName>
</protein>
<dbReference type="EMBL" id="JACGXL010000002">
    <property type="protein sequence ID" value="MBA8887284.1"/>
    <property type="molecule type" value="Genomic_DNA"/>
</dbReference>
<dbReference type="PANTHER" id="PTHR42695">
    <property type="entry name" value="GLUTAMINE AMIDOTRANSFERASE YLR126C-RELATED"/>
    <property type="match status" value="1"/>
</dbReference>
<dbReference type="Pfam" id="PF00117">
    <property type="entry name" value="GATase"/>
    <property type="match status" value="1"/>
</dbReference>
<dbReference type="SUPFAM" id="SSF52317">
    <property type="entry name" value="Class I glutamine amidotransferase-like"/>
    <property type="match status" value="1"/>
</dbReference>
<dbReference type="CDD" id="cd01741">
    <property type="entry name" value="GATase1_1"/>
    <property type="match status" value="1"/>
</dbReference>
<organism evidence="2 3">
    <name type="scientific">Dokdonella fugitiva</name>
    <dbReference type="NCBI Taxonomy" id="328517"/>
    <lineage>
        <taxon>Bacteria</taxon>
        <taxon>Pseudomonadati</taxon>
        <taxon>Pseudomonadota</taxon>
        <taxon>Gammaproteobacteria</taxon>
        <taxon>Lysobacterales</taxon>
        <taxon>Rhodanobacteraceae</taxon>
        <taxon>Dokdonella</taxon>
    </lineage>
</organism>
<proteinExistence type="predicted"/>
<keyword evidence="2" id="KW-0436">Ligase</keyword>
<accession>A0A839F4T7</accession>
<dbReference type="Proteomes" id="UP000550401">
    <property type="component" value="Unassembled WGS sequence"/>
</dbReference>
<keyword evidence="3" id="KW-1185">Reference proteome</keyword>
<dbReference type="NCBIfam" id="NF006562">
    <property type="entry name" value="PRK09065.1"/>
    <property type="match status" value="1"/>
</dbReference>
<dbReference type="GO" id="GO:0005829">
    <property type="term" value="C:cytosol"/>
    <property type="evidence" value="ECO:0007669"/>
    <property type="project" value="TreeGrafter"/>
</dbReference>
<feature type="domain" description="Glutamine amidotransferase" evidence="1">
    <location>
        <begin position="48"/>
        <end position="201"/>
    </location>
</feature>
<dbReference type="GO" id="GO:0003922">
    <property type="term" value="F:GMP synthase (glutamine-hydrolyzing) activity"/>
    <property type="evidence" value="ECO:0007669"/>
    <property type="project" value="UniProtKB-EC"/>
</dbReference>
<evidence type="ECO:0000313" key="2">
    <source>
        <dbReference type="EMBL" id="MBA8887284.1"/>
    </source>
</evidence>
<dbReference type="EC" id="6.3.5.2" evidence="2"/>
<evidence type="ECO:0000313" key="3">
    <source>
        <dbReference type="Proteomes" id="UP000550401"/>
    </source>
</evidence>